<dbReference type="STRING" id="316067.Geob_3648"/>
<evidence type="ECO:0000259" key="11">
    <source>
        <dbReference type="Pfam" id="PF02397"/>
    </source>
</evidence>
<dbReference type="GO" id="GO:0005886">
    <property type="term" value="C:plasma membrane"/>
    <property type="evidence" value="ECO:0007669"/>
    <property type="project" value="UniProtKB-SubCell"/>
</dbReference>
<dbReference type="NCBIfam" id="TIGR04287">
    <property type="entry name" value="exosort_XrtK"/>
    <property type="match status" value="1"/>
</dbReference>
<gene>
    <name evidence="12" type="ordered locus">Geob_3648</name>
</gene>
<feature type="transmembrane region" description="Helical" evidence="10">
    <location>
        <begin position="297"/>
        <end position="324"/>
    </location>
</feature>
<dbReference type="RefSeq" id="WP_012648715.1">
    <property type="nucleotide sequence ID" value="NC_011979.1"/>
</dbReference>
<dbReference type="Proteomes" id="UP000007721">
    <property type="component" value="Chromosome"/>
</dbReference>
<dbReference type="KEGG" id="geo:Geob_3648"/>
<organism evidence="12 13">
    <name type="scientific">Geotalea daltonii (strain DSM 22248 / JCM 15807 / FRC-32)</name>
    <name type="common">Geobacter daltonii</name>
    <dbReference type="NCBI Taxonomy" id="316067"/>
    <lineage>
        <taxon>Bacteria</taxon>
        <taxon>Pseudomonadati</taxon>
        <taxon>Thermodesulfobacteriota</taxon>
        <taxon>Desulfuromonadia</taxon>
        <taxon>Geobacterales</taxon>
        <taxon>Geobacteraceae</taxon>
        <taxon>Geotalea</taxon>
    </lineage>
</organism>
<evidence type="ECO:0000256" key="9">
    <source>
        <dbReference type="ARBA" id="ARBA00023136"/>
    </source>
</evidence>
<evidence type="ECO:0000256" key="2">
    <source>
        <dbReference type="ARBA" id="ARBA00006464"/>
    </source>
</evidence>
<dbReference type="EMBL" id="CP001390">
    <property type="protein sequence ID" value="ACM21989.1"/>
    <property type="molecule type" value="Genomic_DNA"/>
</dbReference>
<comment type="similarity">
    <text evidence="2">Belongs to the bacterial sugar transferase family.</text>
</comment>
<feature type="transmembrane region" description="Helical" evidence="10">
    <location>
        <begin position="421"/>
        <end position="440"/>
    </location>
</feature>
<evidence type="ECO:0000256" key="5">
    <source>
        <dbReference type="ARBA" id="ARBA00022679"/>
    </source>
</evidence>
<evidence type="ECO:0000256" key="1">
    <source>
        <dbReference type="ARBA" id="ARBA00004651"/>
    </source>
</evidence>
<feature type="transmembrane region" description="Helical" evidence="10">
    <location>
        <begin position="202"/>
        <end position="219"/>
    </location>
</feature>
<dbReference type="GO" id="GO:0006508">
    <property type="term" value="P:proteolysis"/>
    <property type="evidence" value="ECO:0007669"/>
    <property type="project" value="UniProtKB-KW"/>
</dbReference>
<evidence type="ECO:0000313" key="13">
    <source>
        <dbReference type="Proteomes" id="UP000007721"/>
    </source>
</evidence>
<keyword evidence="6 10" id="KW-0812">Transmembrane</keyword>
<dbReference type="InterPro" id="IPR019127">
    <property type="entry name" value="Exosortase"/>
</dbReference>
<protein>
    <submittedName>
        <fullName evidence="12">Glycosyltransferase</fullName>
    </submittedName>
</protein>
<dbReference type="InterPro" id="IPR003362">
    <property type="entry name" value="Bact_transf"/>
</dbReference>
<dbReference type="Pfam" id="PF09721">
    <property type="entry name" value="Exosortase_EpsH"/>
    <property type="match status" value="1"/>
</dbReference>
<dbReference type="OrthoDB" id="9808602at2"/>
<reference evidence="12 13" key="1">
    <citation type="submission" date="2009-01" db="EMBL/GenBank/DDBJ databases">
        <title>Complete sequence of Geobacter sp. FRC-32.</title>
        <authorList>
            <consortium name="US DOE Joint Genome Institute"/>
            <person name="Lucas S."/>
            <person name="Copeland A."/>
            <person name="Lapidus A."/>
            <person name="Glavina del Rio T."/>
            <person name="Dalin E."/>
            <person name="Tice H."/>
            <person name="Bruce D."/>
            <person name="Goodwin L."/>
            <person name="Pitluck S."/>
            <person name="Saunders E."/>
            <person name="Brettin T."/>
            <person name="Detter J.C."/>
            <person name="Han C."/>
            <person name="Larimer F."/>
            <person name="Land M."/>
            <person name="Hauser L."/>
            <person name="Kyrpides N."/>
            <person name="Ovchinnikova G."/>
            <person name="Kostka J."/>
            <person name="Richardson P."/>
        </authorList>
    </citation>
    <scope>NUCLEOTIDE SEQUENCE [LARGE SCALE GENOMIC DNA]</scope>
    <source>
        <strain evidence="13">DSM 22248 / JCM 15807 / FRC-32</strain>
    </source>
</reference>
<name>B9M6W8_GEODF</name>
<feature type="transmembrane region" description="Helical" evidence="10">
    <location>
        <begin position="160"/>
        <end position="182"/>
    </location>
</feature>
<evidence type="ECO:0000256" key="4">
    <source>
        <dbReference type="ARBA" id="ARBA00022670"/>
    </source>
</evidence>
<keyword evidence="3" id="KW-1003">Cell membrane</keyword>
<comment type="subcellular location">
    <subcellularLocation>
        <location evidence="1">Cell membrane</location>
        <topology evidence="1">Multi-pass membrane protein</topology>
    </subcellularLocation>
</comment>
<keyword evidence="13" id="KW-1185">Reference proteome</keyword>
<dbReference type="InterPro" id="IPR026392">
    <property type="entry name" value="Exo/Archaeosortase_dom"/>
</dbReference>
<evidence type="ECO:0000313" key="12">
    <source>
        <dbReference type="EMBL" id="ACM21989.1"/>
    </source>
</evidence>
<feature type="domain" description="Bacterial sugar transferase" evidence="11">
    <location>
        <begin position="7"/>
        <end position="167"/>
    </location>
</feature>
<evidence type="ECO:0000256" key="7">
    <source>
        <dbReference type="ARBA" id="ARBA00022801"/>
    </source>
</evidence>
<dbReference type="Pfam" id="PF02397">
    <property type="entry name" value="Bac_transf"/>
    <property type="match status" value="1"/>
</dbReference>
<feature type="transmembrane region" description="Helical" evidence="10">
    <location>
        <begin position="12"/>
        <end position="35"/>
    </location>
</feature>
<keyword evidence="5 12" id="KW-0808">Transferase</keyword>
<feature type="transmembrane region" description="Helical" evidence="10">
    <location>
        <begin position="344"/>
        <end position="362"/>
    </location>
</feature>
<evidence type="ECO:0000256" key="8">
    <source>
        <dbReference type="ARBA" id="ARBA00022989"/>
    </source>
</evidence>
<feature type="transmembrane region" description="Helical" evidence="10">
    <location>
        <begin position="383"/>
        <end position="401"/>
    </location>
</feature>
<dbReference type="PANTHER" id="PTHR30576:SF4">
    <property type="entry name" value="UNDECAPRENYL-PHOSPHATE GALACTOSE PHOSPHOTRANSFERASE"/>
    <property type="match status" value="1"/>
</dbReference>
<proteinExistence type="inferred from homology"/>
<dbReference type="eggNOG" id="COG2148">
    <property type="taxonomic scope" value="Bacteria"/>
</dbReference>
<evidence type="ECO:0000256" key="10">
    <source>
        <dbReference type="SAM" id="Phobius"/>
    </source>
</evidence>
<sequence length="456" mass="51811">MKQNPIKRIFDMVAASIGLVVFLPVFFVVTLLILLEDGGPVLFVQERLGKEMRMFRIYKFRSMREGRVTRVGGWIRATGLDELLQFFNVLGGSMSMVGPRPMTMEDVTRLDWQDPALGRWRCKPGMTGLAQLFAGKGRSVSRFFDDRYAGSYSLFLDSRIVFLSFMVNCFGKGPVKRVLSCWRNWQRNRRRRTDKGVTRKNLPLYGLGMIVILSLKGFYSTAGVDDLVWVLQPLAFLVELITGIQFQYDPAVGFVSLASRVVIAPACAGVNFFIICFATIFFTLVSRLDNPMKKWAWLVISIISAYLVTLLGNSFRIMISIYLYRADIYGEWATPERVHRLAGMLIYVPILVITYLAAERMVGRLCRKKSSAAETAIASEIQSVSNVVFAPFAWYLAISVFMPLLNGSLHRYGPRYLEHSVFVLVATLCIFLGWLVLNLLKKKIDIIRETKEKRAS</sequence>
<dbReference type="NCBIfam" id="TIGR04178">
    <property type="entry name" value="exo_archaeo"/>
    <property type="match status" value="1"/>
</dbReference>
<dbReference type="HOGENOM" id="CLU_599580_0_0_7"/>
<evidence type="ECO:0000256" key="3">
    <source>
        <dbReference type="ARBA" id="ARBA00022475"/>
    </source>
</evidence>
<keyword evidence="8 10" id="KW-1133">Transmembrane helix</keyword>
<feature type="transmembrane region" description="Helical" evidence="10">
    <location>
        <begin position="262"/>
        <end position="285"/>
    </location>
</feature>
<accession>B9M6W8</accession>
<dbReference type="GO" id="GO:0016780">
    <property type="term" value="F:phosphotransferase activity, for other substituted phosphate groups"/>
    <property type="evidence" value="ECO:0007669"/>
    <property type="project" value="TreeGrafter"/>
</dbReference>
<dbReference type="InterPro" id="IPR027551">
    <property type="entry name" value="Exosort_XrtK"/>
</dbReference>
<dbReference type="AlphaFoldDB" id="B9M6W8"/>
<keyword evidence="7" id="KW-0378">Hydrolase</keyword>
<keyword evidence="9 10" id="KW-0472">Membrane</keyword>
<evidence type="ECO:0000256" key="6">
    <source>
        <dbReference type="ARBA" id="ARBA00022692"/>
    </source>
</evidence>
<dbReference type="PANTHER" id="PTHR30576">
    <property type="entry name" value="COLANIC BIOSYNTHESIS UDP-GLUCOSE LIPID CARRIER TRANSFERASE"/>
    <property type="match status" value="1"/>
</dbReference>
<keyword evidence="4" id="KW-0645">Protease</keyword>
<dbReference type="GO" id="GO:0008233">
    <property type="term" value="F:peptidase activity"/>
    <property type="evidence" value="ECO:0007669"/>
    <property type="project" value="UniProtKB-KW"/>
</dbReference>